<organism evidence="2 3">
    <name type="scientific">Pseudomonas segetis</name>
    <dbReference type="NCBI Taxonomy" id="298908"/>
    <lineage>
        <taxon>Bacteria</taxon>
        <taxon>Pseudomonadati</taxon>
        <taxon>Pseudomonadota</taxon>
        <taxon>Gammaproteobacteria</taxon>
        <taxon>Pseudomonadales</taxon>
        <taxon>Pseudomonadaceae</taxon>
        <taxon>Pseudomonas</taxon>
    </lineage>
</organism>
<sequence>MRRVLLILREPFAEPPKAVTDEKKNMTPRTLRNWYLVHKWTSLISTIFLLMLCLTGLPLIFHEEIEHYFEPHPELKPITAQTPAINYDDVMARALAARPGEVARFVFFEKDEPIGAVQTAQTLIPPPDNGHIQPFDARTGEFFDPLPPPGGFMYIMLKLHTDMFMGLPGYLFLGFMGLLLVASLVSGAVVYTPFMRKLDFATVRTQRSNRLKWLDLHNVLGIVTLAWVLVVGLTGVINTLSIPILGLWQAGQLAEMTAPYKDQPPLKSPGSLQAALDTARKAAPDMEVSIVAFPGTQFSSQHHYAVFMRGATPVTERLLKPALVDAQTGELTDMREMPWYVKTLLLSQPLHFGDYGGMPLKIIWALLDVISIVILGSGLYLWLGRRKSSLEKRLAELDAGGLVAEGRA</sequence>
<dbReference type="AlphaFoldDB" id="A0A239HRQ1"/>
<feature type="transmembrane region" description="Helical" evidence="1">
    <location>
        <begin position="40"/>
        <end position="61"/>
    </location>
</feature>
<feature type="transmembrane region" description="Helical" evidence="1">
    <location>
        <begin position="216"/>
        <end position="237"/>
    </location>
</feature>
<dbReference type="Proteomes" id="UP000242915">
    <property type="component" value="Unassembled WGS sequence"/>
</dbReference>
<dbReference type="PANTHER" id="PTHR34219">
    <property type="entry name" value="IRON-REGULATED INNER MEMBRANE PROTEIN-RELATED"/>
    <property type="match status" value="1"/>
</dbReference>
<keyword evidence="1" id="KW-0472">Membrane</keyword>
<keyword evidence="1" id="KW-1133">Transmembrane helix</keyword>
<gene>
    <name evidence="2" type="ORF">SAMN05216255_3545</name>
</gene>
<feature type="transmembrane region" description="Helical" evidence="1">
    <location>
        <begin position="362"/>
        <end position="383"/>
    </location>
</feature>
<accession>A0A239HRQ1</accession>
<feature type="transmembrane region" description="Helical" evidence="1">
    <location>
        <begin position="170"/>
        <end position="195"/>
    </location>
</feature>
<keyword evidence="1" id="KW-0812">Transmembrane</keyword>
<evidence type="ECO:0000256" key="1">
    <source>
        <dbReference type="SAM" id="Phobius"/>
    </source>
</evidence>
<dbReference type="PANTHER" id="PTHR34219:SF3">
    <property type="entry name" value="BLL7967 PROTEIN"/>
    <property type="match status" value="1"/>
</dbReference>
<keyword evidence="3" id="KW-1185">Reference proteome</keyword>
<evidence type="ECO:0000313" key="2">
    <source>
        <dbReference type="EMBL" id="SNS83911.1"/>
    </source>
</evidence>
<dbReference type="EMBL" id="FZOG01000005">
    <property type="protein sequence ID" value="SNS83911.1"/>
    <property type="molecule type" value="Genomic_DNA"/>
</dbReference>
<evidence type="ECO:0000313" key="3">
    <source>
        <dbReference type="Proteomes" id="UP000242915"/>
    </source>
</evidence>
<dbReference type="Pfam" id="PF03929">
    <property type="entry name" value="PepSY_TM"/>
    <property type="match status" value="1"/>
</dbReference>
<dbReference type="InterPro" id="IPR005625">
    <property type="entry name" value="PepSY-ass_TM"/>
</dbReference>
<reference evidence="3" key="1">
    <citation type="submission" date="2017-06" db="EMBL/GenBank/DDBJ databases">
        <authorList>
            <person name="Varghese N."/>
            <person name="Submissions S."/>
        </authorList>
    </citation>
    <scope>NUCLEOTIDE SEQUENCE [LARGE SCALE GENOMIC DNA]</scope>
    <source>
        <strain evidence="3">CIP 108523</strain>
    </source>
</reference>
<name>A0A239HRQ1_9PSED</name>
<protein>
    <submittedName>
        <fullName evidence="2">Uncharacterized iron-regulated membrane protein</fullName>
    </submittedName>
</protein>
<proteinExistence type="predicted"/>